<dbReference type="GO" id="GO:0006310">
    <property type="term" value="P:DNA recombination"/>
    <property type="evidence" value="ECO:0007669"/>
    <property type="project" value="InterPro"/>
</dbReference>
<sequence length="305" mass="33954">MAEYIVHKAVELSKVKAKRKAELSVQNYLEENFIAQPKYDGCNMVALFDGATVDFFSRTGEPVLSVPHIEMAMATFPNMTPGAYFGECWAPDLPFNEISGLFRRQTADEDTCRLQFAIFDFITPEEWDDGVSTVAYGNRVARMTPQLSAIPQALNPIWLAGSFGHIAETWANTTAQDVCNKLVEAGGYDGLILRDPYGHWRKGDRGTGGEIIKIKRKLSFDLRVVGFEPGKGKHAGKIGSLIVEFRGQRMGAGTGLRDDERDVAQFENNWLGKIVEIEAMDYSADGLLREPRLKGIRLDKLEPDA</sequence>
<evidence type="ECO:0000256" key="2">
    <source>
        <dbReference type="ARBA" id="ARBA00007572"/>
    </source>
</evidence>
<evidence type="ECO:0000313" key="11">
    <source>
        <dbReference type="Proteomes" id="UP000501273"/>
    </source>
</evidence>
<feature type="domain" description="ATP-dependent DNA ligase family profile" evidence="8">
    <location>
        <begin position="20"/>
        <end position="215"/>
    </location>
</feature>
<dbReference type="PANTHER" id="PTHR47810">
    <property type="entry name" value="DNA LIGASE"/>
    <property type="match status" value="1"/>
</dbReference>
<protein>
    <recommendedName>
        <fullName evidence="3">DNA ligase</fullName>
    </recommendedName>
</protein>
<dbReference type="GO" id="GO:0005524">
    <property type="term" value="F:ATP binding"/>
    <property type="evidence" value="ECO:0007669"/>
    <property type="project" value="InterPro"/>
</dbReference>
<dbReference type="Pfam" id="PF14743">
    <property type="entry name" value="DNA_ligase_OB_2"/>
    <property type="match status" value="1"/>
</dbReference>
<dbReference type="SUPFAM" id="SSF50249">
    <property type="entry name" value="Nucleic acid-binding proteins"/>
    <property type="match status" value="1"/>
</dbReference>
<evidence type="ECO:0000259" key="9">
    <source>
        <dbReference type="Pfam" id="PF14743"/>
    </source>
</evidence>
<dbReference type="Pfam" id="PF01068">
    <property type="entry name" value="DNA_ligase_A_M"/>
    <property type="match status" value="1"/>
</dbReference>
<dbReference type="SUPFAM" id="SSF56091">
    <property type="entry name" value="DNA ligase/mRNA capping enzyme, catalytic domain"/>
    <property type="match status" value="1"/>
</dbReference>
<comment type="similarity">
    <text evidence="2">Belongs to the ATP-dependent DNA ligase family.</text>
</comment>
<comment type="cofactor">
    <cofactor evidence="1">
        <name>a divalent metal cation</name>
        <dbReference type="ChEBI" id="CHEBI:60240"/>
    </cofactor>
</comment>
<dbReference type="PANTHER" id="PTHR47810:SF1">
    <property type="entry name" value="DNA LIGASE B"/>
    <property type="match status" value="1"/>
</dbReference>
<keyword evidence="5" id="KW-0235">DNA replication</keyword>
<reference evidence="10 11" key="1">
    <citation type="submission" date="2020-03" db="EMBL/GenBank/DDBJ databases">
        <authorList>
            <person name="Ansaldi M."/>
            <person name="Clavijo F."/>
        </authorList>
    </citation>
    <scope>NUCLEOTIDE SEQUENCE [LARGE SCALE GENOMIC DNA]</scope>
</reference>
<dbReference type="Proteomes" id="UP000501273">
    <property type="component" value="Chromosome"/>
</dbReference>
<dbReference type="InterPro" id="IPR050326">
    <property type="entry name" value="NAD_dep_DNA_ligaseB"/>
</dbReference>
<dbReference type="Gene3D" id="3.30.470.30">
    <property type="entry name" value="DNA ligase/mRNA capping enzyme"/>
    <property type="match status" value="1"/>
</dbReference>
<dbReference type="GO" id="GO:0006260">
    <property type="term" value="P:DNA replication"/>
    <property type="evidence" value="ECO:0007669"/>
    <property type="project" value="UniProtKB-KW"/>
</dbReference>
<evidence type="ECO:0000256" key="3">
    <source>
        <dbReference type="ARBA" id="ARBA00013308"/>
    </source>
</evidence>
<evidence type="ECO:0000259" key="8">
    <source>
        <dbReference type="Pfam" id="PF01068"/>
    </source>
</evidence>
<dbReference type="CDD" id="cd08041">
    <property type="entry name" value="OBF_kDNA_ligase_like"/>
    <property type="match status" value="1"/>
</dbReference>
<evidence type="ECO:0000256" key="6">
    <source>
        <dbReference type="ARBA" id="ARBA00022763"/>
    </source>
</evidence>
<keyword evidence="4 10" id="KW-0436">Ligase</keyword>
<dbReference type="InterPro" id="IPR012340">
    <property type="entry name" value="NA-bd_OB-fold"/>
</dbReference>
<keyword evidence="6" id="KW-0227">DNA damage</keyword>
<evidence type="ECO:0000256" key="7">
    <source>
        <dbReference type="ARBA" id="ARBA00023204"/>
    </source>
</evidence>
<keyword evidence="7" id="KW-0234">DNA repair</keyword>
<dbReference type="InterPro" id="IPR012310">
    <property type="entry name" value="DNA_ligase_ATP-dep_cent"/>
</dbReference>
<keyword evidence="11" id="KW-1185">Reference proteome</keyword>
<dbReference type="GO" id="GO:0003910">
    <property type="term" value="F:DNA ligase (ATP) activity"/>
    <property type="evidence" value="ECO:0007669"/>
    <property type="project" value="InterPro"/>
</dbReference>
<evidence type="ECO:0000256" key="4">
    <source>
        <dbReference type="ARBA" id="ARBA00022598"/>
    </source>
</evidence>
<feature type="domain" description="DNA ligase OB-like" evidence="9">
    <location>
        <begin position="229"/>
        <end position="297"/>
    </location>
</feature>
<name>A0A6F8ZLG2_9CAUD</name>
<dbReference type="Gene3D" id="2.40.50.140">
    <property type="entry name" value="Nucleic acid-binding proteins"/>
    <property type="match status" value="1"/>
</dbReference>
<evidence type="ECO:0000256" key="1">
    <source>
        <dbReference type="ARBA" id="ARBA00001968"/>
    </source>
</evidence>
<dbReference type="GO" id="GO:0006281">
    <property type="term" value="P:DNA repair"/>
    <property type="evidence" value="ECO:0007669"/>
    <property type="project" value="UniProtKB-KW"/>
</dbReference>
<proteinExistence type="inferred from homology"/>
<organism evidence="10 11">
    <name type="scientific">Xylella phage Cota</name>
    <dbReference type="NCBI Taxonomy" id="2699877"/>
    <lineage>
        <taxon>Viruses</taxon>
        <taxon>Duplodnaviria</taxon>
        <taxon>Heunggongvirae</taxon>
        <taxon>Uroviricota</taxon>
        <taxon>Caudoviricetes</taxon>
        <taxon>Autographivirales</taxon>
        <taxon>Autonotataviridae</taxon>
        <taxon>Cotavirus</taxon>
        <taxon>Cotavirus cota</taxon>
    </lineage>
</organism>
<evidence type="ECO:0000256" key="5">
    <source>
        <dbReference type="ARBA" id="ARBA00022705"/>
    </source>
</evidence>
<dbReference type="InterPro" id="IPR029319">
    <property type="entry name" value="DNA_ligase_OB"/>
</dbReference>
<dbReference type="EMBL" id="LR778216">
    <property type="protein sequence ID" value="CAB1282937.1"/>
    <property type="molecule type" value="Genomic_DNA"/>
</dbReference>
<accession>A0A6F8ZLG2</accession>
<evidence type="ECO:0000313" key="10">
    <source>
        <dbReference type="EMBL" id="CAB1282937.1"/>
    </source>
</evidence>